<dbReference type="Proteomes" id="UP000008702">
    <property type="component" value="Chromosome"/>
</dbReference>
<accession>A1A2T4</accession>
<name>A1A2T4_BIFAA</name>
<dbReference type="KEGG" id="bad:BAD_1236"/>
<proteinExistence type="predicted"/>
<sequence>MRDRVRGIRAVRSVCTIRAMRTVRVRGRITKVMRLRCGGVACTRIARNITVDTADAVHSVASRAACIAITGLRCEITHRGNALVQRVIGEHARIIPLRERQSARQQLHHLHGVEPEILIARHLRDHAQRLLARHRIGVAGHGIHVHAYGLNQIFQVVETLVVTVGHIADEPCGHLHSFGEIADRVKPSRADHRVADHRVHAGQRLRIDRKRRHIDAWNLHARIGTFRGRHHGGEGVEIPLHGHGDDHVRVGKIGDRHIVTLVGTFSTGFAYHVVPQEGRSVEFVGTEPSVVDVIGEIVGILPAIEAALSRIHCMPFHCASR</sequence>
<dbReference type="HOGENOM" id="CLU_865133_0_0_11"/>
<organism evidence="1 2">
    <name type="scientific">Bifidobacterium adolescentis (strain ATCC 15703 / DSM 20083 / NCTC 11814 / E194a)</name>
    <dbReference type="NCBI Taxonomy" id="367928"/>
    <lineage>
        <taxon>Bacteria</taxon>
        <taxon>Bacillati</taxon>
        <taxon>Actinomycetota</taxon>
        <taxon>Actinomycetes</taxon>
        <taxon>Bifidobacteriales</taxon>
        <taxon>Bifidobacteriaceae</taxon>
        <taxon>Bifidobacterium</taxon>
    </lineage>
</organism>
<gene>
    <name evidence="1" type="ordered locus">BAD_1236</name>
</gene>
<protein>
    <submittedName>
        <fullName evidence="1">Uncharacterized protein</fullName>
    </submittedName>
</protein>
<evidence type="ECO:0000313" key="2">
    <source>
        <dbReference type="Proteomes" id="UP000008702"/>
    </source>
</evidence>
<dbReference type="STRING" id="367928.BAD_1236"/>
<dbReference type="EMBL" id="AP009256">
    <property type="protein sequence ID" value="BAF40017.1"/>
    <property type="molecule type" value="Genomic_DNA"/>
</dbReference>
<reference evidence="1 2" key="1">
    <citation type="submission" date="2006-12" db="EMBL/GenBank/DDBJ databases">
        <title>Bifidobacterium adolescentis complete genome sequence.</title>
        <authorList>
            <person name="Suzuki T."/>
            <person name="Tsuda Y."/>
            <person name="Kanou N."/>
            <person name="Inoue T."/>
            <person name="Kumazaki K."/>
            <person name="Nagano S."/>
            <person name="Hirai S."/>
            <person name="Tanaka K."/>
            <person name="Watanabe K."/>
        </authorList>
    </citation>
    <scope>NUCLEOTIDE SEQUENCE [LARGE SCALE GENOMIC DNA]</scope>
    <source>
        <strain evidence="2">ATCC 15703 / DSM 20083 / NCTC 11814 / E194a</strain>
    </source>
</reference>
<dbReference type="AlphaFoldDB" id="A1A2T4"/>
<evidence type="ECO:0000313" key="1">
    <source>
        <dbReference type="EMBL" id="BAF40017.1"/>
    </source>
</evidence>
<keyword evidence="2" id="KW-1185">Reference proteome</keyword>